<dbReference type="AlphaFoldDB" id="A0A8C9KGN2"/>
<keyword evidence="8" id="KW-1185">Reference proteome</keyword>
<feature type="coiled-coil region" evidence="5">
    <location>
        <begin position="68"/>
        <end position="233"/>
    </location>
</feature>
<reference evidence="7" key="1">
    <citation type="submission" date="2025-08" db="UniProtKB">
        <authorList>
            <consortium name="Ensembl"/>
        </authorList>
    </citation>
    <scope>IDENTIFICATION</scope>
</reference>
<keyword evidence="1 5" id="KW-0175">Coiled coil</keyword>
<name>A0A8C9KGN2_PANTA</name>
<feature type="region of interest" description="Disordered" evidence="6">
    <location>
        <begin position="262"/>
        <end position="343"/>
    </location>
</feature>
<dbReference type="Ensembl" id="ENSPTIT00000026123.1">
    <property type="protein sequence ID" value="ENSPTIP00000021728.1"/>
    <property type="gene ID" value="ENSPTIG00000018776.1"/>
</dbReference>
<feature type="region of interest" description="Disordered" evidence="6">
    <location>
        <begin position="1"/>
        <end position="27"/>
    </location>
</feature>
<dbReference type="GeneTree" id="ENSGT00940000160797"/>
<sequence>MSSPEGPSFPSGLLSGGASPSGDEGFFPFVLERRDSFLGGGPGPEEPEDLALQLQQKEKDLLLAAELGKMLLERNEELQGQLETLSAQHSEREERLQQENHELRRGLAARGAEWEARAVELEGDVEALRAQLGEQRSEQQDSGRERARALRELGEQNLRLSQQLAQASQAEQELQRELDGLRGQCQSQVLAGAELRTRLESLQGENQMLQSRRQDLEAQIRGLREEVDKGQGRLQATHEELLILRRERREHSLEVTSGAGVSGSILLGHWPPPGLEEESRLQDADVSGASLQSELAHSLDSDQDRKADGHRDARVSARSALSHQSSPQEESLEPPKKRASLSPGEILEEKEAEMARLQDEMALQRAELQSLREELQRQKELRAHEDPEEALRGALSDRDEAVNKALELSLELSRVSLERDSLSRELFRTIRQKVALTQELEAWQVRGGFSARRSFTSLDVPASGSPSRSRTASTRFVGPARGFQPRVARPPRLRRTSPLRAPKATPPVLDHAL</sequence>
<evidence type="ECO:0000256" key="2">
    <source>
        <dbReference type="ARBA" id="ARBA00040983"/>
    </source>
</evidence>
<feature type="coiled-coil region" evidence="5">
    <location>
        <begin position="347"/>
        <end position="381"/>
    </location>
</feature>
<dbReference type="InterPro" id="IPR051149">
    <property type="entry name" value="Spindly/BICDR_Dynein_Adapter"/>
</dbReference>
<feature type="region of interest" description="Disordered" evidence="6">
    <location>
        <begin position="457"/>
        <end position="513"/>
    </location>
</feature>
<evidence type="ECO:0000313" key="7">
    <source>
        <dbReference type="Ensembl" id="ENSPTIP00000021728.1"/>
    </source>
</evidence>
<accession>A0A8C9KGN2</accession>
<feature type="compositionally biased region" description="Low complexity" evidence="6">
    <location>
        <begin position="1"/>
        <end position="22"/>
    </location>
</feature>
<organism evidence="7 8">
    <name type="scientific">Panthera tigris altaica</name>
    <name type="common">Siberian tiger</name>
    <dbReference type="NCBI Taxonomy" id="74533"/>
    <lineage>
        <taxon>Eukaryota</taxon>
        <taxon>Metazoa</taxon>
        <taxon>Chordata</taxon>
        <taxon>Craniata</taxon>
        <taxon>Vertebrata</taxon>
        <taxon>Euteleostomi</taxon>
        <taxon>Mammalia</taxon>
        <taxon>Eutheria</taxon>
        <taxon>Laurasiatheria</taxon>
        <taxon>Carnivora</taxon>
        <taxon>Feliformia</taxon>
        <taxon>Felidae</taxon>
        <taxon>Pantherinae</taxon>
        <taxon>Panthera</taxon>
    </lineage>
</organism>
<dbReference type="Proteomes" id="UP000675900">
    <property type="component" value="Unassembled WGS sequence"/>
</dbReference>
<gene>
    <name evidence="7" type="primary">BICDL2</name>
</gene>
<evidence type="ECO:0000256" key="6">
    <source>
        <dbReference type="SAM" id="MobiDB-lite"/>
    </source>
</evidence>
<evidence type="ECO:0000256" key="5">
    <source>
        <dbReference type="SAM" id="Coils"/>
    </source>
</evidence>
<evidence type="ECO:0000313" key="8">
    <source>
        <dbReference type="Proteomes" id="UP000675900"/>
    </source>
</evidence>
<feature type="compositionally biased region" description="Polar residues" evidence="6">
    <location>
        <begin position="464"/>
        <end position="474"/>
    </location>
</feature>
<dbReference type="GO" id="GO:0055107">
    <property type="term" value="P:Golgi to secretory granule transport"/>
    <property type="evidence" value="ECO:0007669"/>
    <property type="project" value="TreeGrafter"/>
</dbReference>
<dbReference type="PANTHER" id="PTHR32123:SF11">
    <property type="entry name" value="BICD FAMILY-LIKE CARGO ADAPTER 2-RELATED"/>
    <property type="match status" value="1"/>
</dbReference>
<protein>
    <recommendedName>
        <fullName evidence="2">BICD family-like cargo adapter 2</fullName>
    </recommendedName>
    <alternativeName>
        <fullName evidence="3">Bicaudal D-related protein 2</fullName>
    </alternativeName>
    <alternativeName>
        <fullName evidence="4">Coiled-coil domain-containing protein 64B</fullName>
    </alternativeName>
</protein>
<reference evidence="7" key="2">
    <citation type="submission" date="2025-09" db="UniProtKB">
        <authorList>
            <consortium name="Ensembl"/>
        </authorList>
    </citation>
    <scope>IDENTIFICATION</scope>
</reference>
<feature type="compositionally biased region" description="Polar residues" evidence="6">
    <location>
        <begin position="319"/>
        <end position="329"/>
    </location>
</feature>
<proteinExistence type="predicted"/>
<dbReference type="PANTHER" id="PTHR32123">
    <property type="entry name" value="BICD FAMILY-LIKE CARGO ADAPTER"/>
    <property type="match status" value="1"/>
</dbReference>
<evidence type="ECO:0000256" key="1">
    <source>
        <dbReference type="ARBA" id="ARBA00023054"/>
    </source>
</evidence>
<evidence type="ECO:0000256" key="3">
    <source>
        <dbReference type="ARBA" id="ARBA00041790"/>
    </source>
</evidence>
<dbReference type="GO" id="GO:0031267">
    <property type="term" value="F:small GTPase binding"/>
    <property type="evidence" value="ECO:0007669"/>
    <property type="project" value="Ensembl"/>
</dbReference>
<evidence type="ECO:0000256" key="4">
    <source>
        <dbReference type="ARBA" id="ARBA00043196"/>
    </source>
</evidence>
<feature type="compositionally biased region" description="Basic and acidic residues" evidence="6">
    <location>
        <begin position="297"/>
        <end position="315"/>
    </location>
</feature>
<dbReference type="GO" id="GO:0047496">
    <property type="term" value="P:vesicle transport along microtubule"/>
    <property type="evidence" value="ECO:0007669"/>
    <property type="project" value="TreeGrafter"/>
</dbReference>